<evidence type="ECO:0000256" key="1">
    <source>
        <dbReference type="SAM" id="Phobius"/>
    </source>
</evidence>
<evidence type="ECO:0000313" key="3">
    <source>
        <dbReference type="Proteomes" id="UP000003150"/>
    </source>
</evidence>
<reference evidence="2 3" key="1">
    <citation type="submission" date="2009-10" db="EMBL/GenBank/DDBJ databases">
        <authorList>
            <person name="Weinstock G."/>
            <person name="Sodergren E."/>
            <person name="Clifton S."/>
            <person name="Fulton L."/>
            <person name="Fulton B."/>
            <person name="Courtney L."/>
            <person name="Fronick C."/>
            <person name="Harrison M."/>
            <person name="Strong C."/>
            <person name="Farmer C."/>
            <person name="Delahaunty K."/>
            <person name="Markovic C."/>
            <person name="Hall O."/>
            <person name="Minx P."/>
            <person name="Tomlinson C."/>
            <person name="Mitreva M."/>
            <person name="Nelson J."/>
            <person name="Hou S."/>
            <person name="Wollam A."/>
            <person name="Pepin K.H."/>
            <person name="Johnson M."/>
            <person name="Bhonagiri V."/>
            <person name="Nash W.E."/>
            <person name="Warren W."/>
            <person name="Chinwalla A."/>
            <person name="Mardis E.R."/>
            <person name="Wilson R.K."/>
        </authorList>
    </citation>
    <scope>NUCLEOTIDE SEQUENCE [LARGE SCALE GENOMIC DNA]</scope>
    <source>
        <strain evidence="2 3">F0309</strain>
    </source>
</reference>
<dbReference type="EMBL" id="ACYT02000035">
    <property type="protein sequence ID" value="EFF79756.1"/>
    <property type="molecule type" value="Genomic_DNA"/>
</dbReference>
<proteinExistence type="predicted"/>
<accession>D4TZ97</accession>
<organism evidence="2 3">
    <name type="scientific">Schaalia odontolytica F0309</name>
    <dbReference type="NCBI Taxonomy" id="649742"/>
    <lineage>
        <taxon>Bacteria</taxon>
        <taxon>Bacillati</taxon>
        <taxon>Actinomycetota</taxon>
        <taxon>Actinomycetes</taxon>
        <taxon>Actinomycetales</taxon>
        <taxon>Actinomycetaceae</taxon>
        <taxon>Schaalia</taxon>
    </lineage>
</organism>
<gene>
    <name evidence="2" type="ORF">HMPREF0970_01278</name>
</gene>
<dbReference type="Proteomes" id="UP000003150">
    <property type="component" value="Unassembled WGS sequence"/>
</dbReference>
<dbReference type="AlphaFoldDB" id="D4TZ97"/>
<keyword evidence="1" id="KW-0812">Transmembrane</keyword>
<sequence>MAITAVTSPTAGVVVLLTFFLFVIFQAFPGFYRIRPSLHLHANCLSTGVKHREDTLRSGFALCIGLGFDSLHVCCARSEELAHGADTRAGLTVGNRDDQVVAHCFSLCVNEVCGNLLTLGKCSRHDATTIRVAPKATLVCLSVLRNSLDRCVNPAVHGGTGCTGKAMAVSIGAEEFDSVVEVFQGPGMILIPRLQSLIGAGSLHEGFETFVHR</sequence>
<comment type="caution">
    <text evidence="2">The sequence shown here is derived from an EMBL/GenBank/DDBJ whole genome shotgun (WGS) entry which is preliminary data.</text>
</comment>
<keyword evidence="1" id="KW-0472">Membrane</keyword>
<feature type="transmembrane region" description="Helical" evidence="1">
    <location>
        <begin position="12"/>
        <end position="32"/>
    </location>
</feature>
<keyword evidence="1" id="KW-1133">Transmembrane helix</keyword>
<protein>
    <submittedName>
        <fullName evidence="2">Uncharacterized protein</fullName>
    </submittedName>
</protein>
<dbReference type="HOGENOM" id="CLU_1292166_0_0_11"/>
<name>D4TZ97_9ACTO</name>
<evidence type="ECO:0000313" key="2">
    <source>
        <dbReference type="EMBL" id="EFF79756.1"/>
    </source>
</evidence>